<gene>
    <name evidence="1" type="ORF">JCM9157_3640</name>
</gene>
<sequence>MLNKEELKLVKHYIYLPLLRKVLEYDNQKIKETNLKFTAPYLLLIEKTINQVSLDLGKVKKEMLRKGITVYNQGKGDNVCKYLIVCRGYRENMNLFPHLMKNEVLEYMEQYLS</sequence>
<evidence type="ECO:0000313" key="1">
    <source>
        <dbReference type="EMBL" id="GAE36453.1"/>
    </source>
</evidence>
<dbReference type="EMBL" id="BAUV01000035">
    <property type="protein sequence ID" value="GAE36453.1"/>
    <property type="molecule type" value="Genomic_DNA"/>
</dbReference>
<protein>
    <submittedName>
        <fullName evidence="1">Uncharacterized protein</fullName>
    </submittedName>
</protein>
<dbReference type="AlphaFoldDB" id="W4QXT8"/>
<reference evidence="1 2" key="1">
    <citation type="journal article" date="2014" name="Genome Announc.">
        <title>Draft Genome Sequences of Three Alkaliphilic Bacillus Strains, Bacillus wakoensis JCM 9140T, Bacillus akibai JCM 9157T, and Bacillus hemicellulosilyticus JCM 9152T.</title>
        <authorList>
            <person name="Yuki M."/>
            <person name="Oshima K."/>
            <person name="Suda W."/>
            <person name="Oshida Y."/>
            <person name="Kitamura K."/>
            <person name="Iida T."/>
            <person name="Hattori M."/>
            <person name="Ohkuma M."/>
        </authorList>
    </citation>
    <scope>NUCLEOTIDE SEQUENCE [LARGE SCALE GENOMIC DNA]</scope>
    <source>
        <strain evidence="1 2">JCM 9157</strain>
    </source>
</reference>
<comment type="caution">
    <text evidence="1">The sequence shown here is derived from an EMBL/GenBank/DDBJ whole genome shotgun (WGS) entry which is preliminary data.</text>
</comment>
<organism evidence="1 2">
    <name type="scientific">Halalkalibacter akibai (strain ATCC 43226 / DSM 21942 / CIP 109018 / JCM 9157 / 1139)</name>
    <name type="common">Bacillus akibai</name>
    <dbReference type="NCBI Taxonomy" id="1236973"/>
    <lineage>
        <taxon>Bacteria</taxon>
        <taxon>Bacillati</taxon>
        <taxon>Bacillota</taxon>
        <taxon>Bacilli</taxon>
        <taxon>Bacillales</taxon>
        <taxon>Bacillaceae</taxon>
        <taxon>Halalkalibacter</taxon>
    </lineage>
</organism>
<keyword evidence="2" id="KW-1185">Reference proteome</keyword>
<dbReference type="eggNOG" id="ENOG5031J3N">
    <property type="taxonomic scope" value="Bacteria"/>
</dbReference>
<dbReference type="InterPro" id="IPR058600">
    <property type="entry name" value="YhjD-like"/>
</dbReference>
<dbReference type="STRING" id="1236973.JCM9157_3640"/>
<proteinExistence type="predicted"/>
<evidence type="ECO:0000313" key="2">
    <source>
        <dbReference type="Proteomes" id="UP000018896"/>
    </source>
</evidence>
<dbReference type="Pfam" id="PF26325">
    <property type="entry name" value="YhjD"/>
    <property type="match status" value="1"/>
</dbReference>
<dbReference type="RefSeq" id="WP_035666461.1">
    <property type="nucleotide sequence ID" value="NZ_BAUV01000035.1"/>
</dbReference>
<accession>W4QXT8</accession>
<dbReference type="Proteomes" id="UP000018896">
    <property type="component" value="Unassembled WGS sequence"/>
</dbReference>
<dbReference type="OrthoDB" id="2988956at2"/>
<name>W4QXT8_HALA3</name>